<protein>
    <submittedName>
        <fullName evidence="1">Chromosome 8 open reading frame 76</fullName>
    </submittedName>
</protein>
<name>A0A8D3A370_SCOMX</name>
<sequence>MEIFGSAFDDSVFLEARARVRVTLSAYNAKLCEPEWFCESAALDTDDSLEKQKVHKFRGDLALRQENYQKALDAYSCCLEWLDDKNMTIKRDVLEGMARCCTKLGQRDRALDLADLLSKDASNTCHLISLLLLKVSIYQHFGVVGPKVSSLQRLCCLLPFNPWHWLNLGQTCLQLLDNGSTSTLDFISCFIQHPCNFAADMDEDRLRLKACTCFLRTRLLLTILRQQQSSFVLQRSERALQTTDEALQRLNPKESTLHTLTEVMSEDLVPEKMREDYQDGESLASVCVQSFRERWWNKILHTGVSETDGDLCRTMPDTTS</sequence>
<evidence type="ECO:0000313" key="2">
    <source>
        <dbReference type="Proteomes" id="UP000694558"/>
    </source>
</evidence>
<accession>A0A8D3A370</accession>
<organism evidence="1 2">
    <name type="scientific">Scophthalmus maximus</name>
    <name type="common">Turbot</name>
    <name type="synonym">Psetta maxima</name>
    <dbReference type="NCBI Taxonomy" id="52904"/>
    <lineage>
        <taxon>Eukaryota</taxon>
        <taxon>Metazoa</taxon>
        <taxon>Chordata</taxon>
        <taxon>Craniata</taxon>
        <taxon>Vertebrata</taxon>
        <taxon>Euteleostomi</taxon>
        <taxon>Actinopterygii</taxon>
        <taxon>Neopterygii</taxon>
        <taxon>Teleostei</taxon>
        <taxon>Neoteleostei</taxon>
        <taxon>Acanthomorphata</taxon>
        <taxon>Carangaria</taxon>
        <taxon>Pleuronectiformes</taxon>
        <taxon>Pleuronectoidei</taxon>
        <taxon>Scophthalmidae</taxon>
        <taxon>Scophthalmus</taxon>
    </lineage>
</organism>
<reference evidence="1" key="1">
    <citation type="submission" date="2023-05" db="EMBL/GenBank/DDBJ databases">
        <title>High-quality long-read genome of Scophthalmus maximus.</title>
        <authorList>
            <person name="Lien S."/>
            <person name="Martinez P."/>
        </authorList>
    </citation>
    <scope>NUCLEOTIDE SEQUENCE [LARGE SCALE GENOMIC DNA]</scope>
</reference>
<dbReference type="GeneTree" id="ENSGT00390000011435"/>
<dbReference type="InterPro" id="IPR011990">
    <property type="entry name" value="TPR-like_helical_dom_sf"/>
</dbReference>
<dbReference type="Pfam" id="PF17826">
    <property type="entry name" value="DUF5588"/>
    <property type="match status" value="2"/>
</dbReference>
<dbReference type="PANTHER" id="PTHR31919:SF1">
    <property type="entry name" value="ZINC FINGERS AND HOMEOBOXES PROTEIN 1, ISOFORM 2"/>
    <property type="match status" value="1"/>
</dbReference>
<reference evidence="1" key="2">
    <citation type="submission" date="2025-08" db="UniProtKB">
        <authorList>
            <consortium name="Ensembl"/>
        </authorList>
    </citation>
    <scope>IDENTIFICATION</scope>
</reference>
<dbReference type="Ensembl" id="ENSSMAT00000011906.2">
    <property type="protein sequence ID" value="ENSSMAP00000011764.2"/>
    <property type="gene ID" value="ENSSMAG00000007260.2"/>
</dbReference>
<dbReference type="Proteomes" id="UP000694558">
    <property type="component" value="Chromosome 1"/>
</dbReference>
<proteinExistence type="predicted"/>
<gene>
    <name evidence="1" type="primary">C8orf76</name>
</gene>
<dbReference type="InterPro" id="IPR041404">
    <property type="entry name" value="DUF5588"/>
</dbReference>
<dbReference type="AlphaFoldDB" id="A0A8D3A370"/>
<dbReference type="SUPFAM" id="SSF48452">
    <property type="entry name" value="TPR-like"/>
    <property type="match status" value="1"/>
</dbReference>
<dbReference type="Gene3D" id="1.25.40.10">
    <property type="entry name" value="Tetratricopeptide repeat domain"/>
    <property type="match status" value="1"/>
</dbReference>
<dbReference type="PANTHER" id="PTHR31919">
    <property type="entry name" value="ZINC FINGERS AND HOMEOBOXES PROTEIN 1, ISOFORM 2"/>
    <property type="match status" value="1"/>
</dbReference>
<evidence type="ECO:0000313" key="1">
    <source>
        <dbReference type="Ensembl" id="ENSSMAP00000011764.2"/>
    </source>
</evidence>